<comment type="caution">
    <text evidence="4">The sequence shown here is derived from an EMBL/GenBank/DDBJ whole genome shotgun (WGS) entry which is preliminary data.</text>
</comment>
<feature type="non-terminal residue" evidence="4">
    <location>
        <position position="1"/>
    </location>
</feature>
<dbReference type="InterPro" id="IPR015943">
    <property type="entry name" value="WD40/YVTN_repeat-like_dom_sf"/>
</dbReference>
<dbReference type="PANTHER" id="PTHR19848:SF8">
    <property type="entry name" value="F-BOX AND WD REPEAT DOMAIN CONTAINING 7"/>
    <property type="match status" value="1"/>
</dbReference>
<accession>A0AAD3DZN6</accession>
<dbReference type="InterPro" id="IPR020472">
    <property type="entry name" value="WD40_PAC1"/>
</dbReference>
<dbReference type="PROSITE" id="PS50294">
    <property type="entry name" value="WD_REPEATS_REGION"/>
    <property type="match status" value="2"/>
</dbReference>
<dbReference type="EMBL" id="BMAR01000043">
    <property type="protein sequence ID" value="GFR51000.1"/>
    <property type="molecule type" value="Genomic_DNA"/>
</dbReference>
<reference evidence="4 5" key="1">
    <citation type="journal article" date="2021" name="Sci. Rep.">
        <title>Genome sequencing of the multicellular alga Astrephomene provides insights into convergent evolution of germ-soma differentiation.</title>
        <authorList>
            <person name="Yamashita S."/>
            <person name="Yamamoto K."/>
            <person name="Matsuzaki R."/>
            <person name="Suzuki S."/>
            <person name="Yamaguchi H."/>
            <person name="Hirooka S."/>
            <person name="Minakuchi Y."/>
            <person name="Miyagishima S."/>
            <person name="Kawachi M."/>
            <person name="Toyoda A."/>
            <person name="Nozaki H."/>
        </authorList>
    </citation>
    <scope>NUCLEOTIDE SEQUENCE [LARGE SCALE GENOMIC DNA]</scope>
    <source>
        <strain evidence="4 5">NIES-4017</strain>
    </source>
</reference>
<protein>
    <submittedName>
        <fullName evidence="4">Uncharacterized protein</fullName>
    </submittedName>
</protein>
<dbReference type="Gene3D" id="2.130.10.10">
    <property type="entry name" value="YVTN repeat-like/Quinoprotein amine dehydrogenase"/>
    <property type="match status" value="3"/>
</dbReference>
<dbReference type="Proteomes" id="UP001054857">
    <property type="component" value="Unassembled WGS sequence"/>
</dbReference>
<evidence type="ECO:0000313" key="5">
    <source>
        <dbReference type="Proteomes" id="UP001054857"/>
    </source>
</evidence>
<feature type="repeat" description="WD" evidence="3">
    <location>
        <begin position="469"/>
        <end position="510"/>
    </location>
</feature>
<dbReference type="Pfam" id="PF00400">
    <property type="entry name" value="WD40"/>
    <property type="match status" value="4"/>
</dbReference>
<dbReference type="PROSITE" id="PS00678">
    <property type="entry name" value="WD_REPEATS_1"/>
    <property type="match status" value="2"/>
</dbReference>
<dbReference type="InterPro" id="IPR019775">
    <property type="entry name" value="WD40_repeat_CS"/>
</dbReference>
<evidence type="ECO:0000256" key="1">
    <source>
        <dbReference type="ARBA" id="ARBA00022574"/>
    </source>
</evidence>
<feature type="repeat" description="WD" evidence="3">
    <location>
        <begin position="110"/>
        <end position="124"/>
    </location>
</feature>
<keyword evidence="1 3" id="KW-0853">WD repeat</keyword>
<evidence type="ECO:0000313" key="4">
    <source>
        <dbReference type="EMBL" id="GFR51000.1"/>
    </source>
</evidence>
<dbReference type="AlphaFoldDB" id="A0AAD3DZN6"/>
<feature type="repeat" description="WD" evidence="3">
    <location>
        <begin position="510"/>
        <end position="548"/>
    </location>
</feature>
<dbReference type="PRINTS" id="PR00320">
    <property type="entry name" value="GPROTEINBRPT"/>
</dbReference>
<name>A0AAD3DZN6_9CHLO</name>
<dbReference type="InterPro" id="IPR001680">
    <property type="entry name" value="WD40_rpt"/>
</dbReference>
<dbReference type="SUPFAM" id="SSF101908">
    <property type="entry name" value="Putative isomerase YbhE"/>
    <property type="match status" value="1"/>
</dbReference>
<evidence type="ECO:0000256" key="2">
    <source>
        <dbReference type="ARBA" id="ARBA00022737"/>
    </source>
</evidence>
<evidence type="ECO:0000256" key="3">
    <source>
        <dbReference type="PROSITE-ProRule" id="PRU00221"/>
    </source>
</evidence>
<feature type="repeat" description="WD" evidence="3">
    <location>
        <begin position="446"/>
        <end position="468"/>
    </location>
</feature>
<dbReference type="SMART" id="SM00320">
    <property type="entry name" value="WD40"/>
    <property type="match status" value="7"/>
</dbReference>
<proteinExistence type="predicted"/>
<dbReference type="InterPro" id="IPR036322">
    <property type="entry name" value="WD40_repeat_dom_sf"/>
</dbReference>
<keyword evidence="2" id="KW-0677">Repeat</keyword>
<gene>
    <name evidence="4" type="ORF">Agub_g13326</name>
</gene>
<dbReference type="PANTHER" id="PTHR19848">
    <property type="entry name" value="WD40 REPEAT PROTEIN"/>
    <property type="match status" value="1"/>
</dbReference>
<sequence>MYSDDEEAEIAVDIRRLWCCKVPPIIVGKKDAPKPPPPLRNREPTVVATHYDPDRRRLYYGMDDGSVCFWPLTESAPNTENSRFVGAHKGPVSSICTPRRCDGDLGKAGLIVTGSVDASIKIWDYQGKVMLDPTVCVQTLYGHSGTVTSLVILGDYIVSSSTDGTIKIWRQEEGRGKLVYPWFELQATVTGMDGWVRCMSYDSSGDVGDLGAIFAADESGGITKVVPEGVWDDSIQRLSSRMEFKVESRVERLHDRGISIIRFVAKWDLVLTVAYDQCIRAFDVKSSTVRHCWANERRCQFTTLEVNTEFDEVLAGDTSGTLSIFSIRTGRLMVTKQCVPPAPGTRATVGCGGGGGGGGGGNCSSLSGSTGSSSSGSSGGGGIQSIRAVLGRQVYAVVTARDLGLWLIEHELEYNIARGGHEKAVISLYSCSGGVAGPGGDLDYRIFSASLDNTVRLWDPYDMECLRVIEEGCSEISAMTFYEGWNLLVTGHDNGDIRLWNLDTSHSVTLRQHSNTVTSLALALVHRNEELLISASYDGWVVLWDIRSLRGEEPHMVAKFHAHGPEA</sequence>
<dbReference type="PROSITE" id="PS50082">
    <property type="entry name" value="WD_REPEATS_2"/>
    <property type="match status" value="5"/>
</dbReference>
<keyword evidence="5" id="KW-1185">Reference proteome</keyword>
<organism evidence="4 5">
    <name type="scientific">Astrephomene gubernaculifera</name>
    <dbReference type="NCBI Taxonomy" id="47775"/>
    <lineage>
        <taxon>Eukaryota</taxon>
        <taxon>Viridiplantae</taxon>
        <taxon>Chlorophyta</taxon>
        <taxon>core chlorophytes</taxon>
        <taxon>Chlorophyceae</taxon>
        <taxon>CS clade</taxon>
        <taxon>Chlamydomonadales</taxon>
        <taxon>Astrephomenaceae</taxon>
        <taxon>Astrephomene</taxon>
    </lineage>
</organism>
<dbReference type="SUPFAM" id="SSF50978">
    <property type="entry name" value="WD40 repeat-like"/>
    <property type="match status" value="1"/>
</dbReference>
<feature type="repeat" description="WD" evidence="3">
    <location>
        <begin position="140"/>
        <end position="169"/>
    </location>
</feature>